<dbReference type="EMBL" id="BTGD01000027">
    <property type="protein sequence ID" value="GMM59191.1"/>
    <property type="molecule type" value="Genomic_DNA"/>
</dbReference>
<sequence length="215" mass="24898">MDKDTAAVDPLVAERAGPEISGLRRYATNPFTLGLWKILLNGFYPVYLVLNIAWFVYIVNTGGDGIIVATCFFDFFNFLFYIFLTVFIMTPSIDDFCITLDGKIEFYAQIIRCRPNNSLKSWDVVCVHMNTFFSENGTMFRFVNGYHCLRLYHHWRRQAEQNRANRQPVDSERSDYLEEVRETAAKIISESEKSYWKSRYPDLGVGSSSTPEQTV</sequence>
<feature type="transmembrane region" description="Helical" evidence="1">
    <location>
        <begin position="38"/>
        <end position="59"/>
    </location>
</feature>
<dbReference type="Pfam" id="PF00674">
    <property type="entry name" value="DUP"/>
    <property type="match status" value="1"/>
</dbReference>
<accession>A0AAV5S628</accession>
<gene>
    <name evidence="2" type="ORF">DAKH74_058080</name>
</gene>
<keyword evidence="1" id="KW-0472">Membrane</keyword>
<dbReference type="InterPro" id="IPR001142">
    <property type="entry name" value="DUP/COS"/>
</dbReference>
<dbReference type="AlphaFoldDB" id="A0AAV5S628"/>
<organism evidence="2 3">
    <name type="scientific">Maudiozyma humilis</name>
    <name type="common">Sour dough yeast</name>
    <name type="synonym">Kazachstania humilis</name>
    <dbReference type="NCBI Taxonomy" id="51915"/>
    <lineage>
        <taxon>Eukaryota</taxon>
        <taxon>Fungi</taxon>
        <taxon>Dikarya</taxon>
        <taxon>Ascomycota</taxon>
        <taxon>Saccharomycotina</taxon>
        <taxon>Saccharomycetes</taxon>
        <taxon>Saccharomycetales</taxon>
        <taxon>Saccharomycetaceae</taxon>
        <taxon>Maudiozyma</taxon>
    </lineage>
</organism>
<protein>
    <submittedName>
        <fullName evidence="2">Uncharacterized protein</fullName>
    </submittedName>
</protein>
<reference evidence="2 3" key="1">
    <citation type="journal article" date="2023" name="Elife">
        <title>Identification of key yeast species and microbe-microbe interactions impacting larval growth of Drosophila in the wild.</title>
        <authorList>
            <person name="Mure A."/>
            <person name="Sugiura Y."/>
            <person name="Maeda R."/>
            <person name="Honda K."/>
            <person name="Sakurai N."/>
            <person name="Takahashi Y."/>
            <person name="Watada M."/>
            <person name="Katoh T."/>
            <person name="Gotoh A."/>
            <person name="Gotoh Y."/>
            <person name="Taniguchi I."/>
            <person name="Nakamura K."/>
            <person name="Hayashi T."/>
            <person name="Katayama T."/>
            <person name="Uemura T."/>
            <person name="Hattori Y."/>
        </authorList>
    </citation>
    <scope>NUCLEOTIDE SEQUENCE [LARGE SCALE GENOMIC DNA]</scope>
    <source>
        <strain evidence="2 3">KH-74</strain>
    </source>
</reference>
<comment type="caution">
    <text evidence="2">The sequence shown here is derived from an EMBL/GenBank/DDBJ whole genome shotgun (WGS) entry which is preliminary data.</text>
</comment>
<keyword evidence="1" id="KW-0812">Transmembrane</keyword>
<proteinExistence type="predicted"/>
<dbReference type="Proteomes" id="UP001377567">
    <property type="component" value="Unassembled WGS sequence"/>
</dbReference>
<feature type="transmembrane region" description="Helical" evidence="1">
    <location>
        <begin position="66"/>
        <end position="89"/>
    </location>
</feature>
<keyword evidence="3" id="KW-1185">Reference proteome</keyword>
<name>A0AAV5S628_MAUHU</name>
<evidence type="ECO:0000313" key="3">
    <source>
        <dbReference type="Proteomes" id="UP001377567"/>
    </source>
</evidence>
<keyword evidence="1" id="KW-1133">Transmembrane helix</keyword>
<evidence type="ECO:0000313" key="2">
    <source>
        <dbReference type="EMBL" id="GMM59191.1"/>
    </source>
</evidence>
<evidence type="ECO:0000256" key="1">
    <source>
        <dbReference type="SAM" id="Phobius"/>
    </source>
</evidence>